<sequence>MARSESYNWTILENQRRQRGLSFGLATGIAGSAADSSLAAGREPPSPDHRHPLAVQELLHHNRHEPAEHMVPRVQFVQLDPNQADKHWLGPCAQDPNSKSAASFRKSMSSDSQGYKLISRSTENASWGTIALYSFVGRDEFVSIAKHERKMEA</sequence>
<comment type="caution">
    <text evidence="2">The sequence shown here is derived from an EMBL/GenBank/DDBJ whole genome shotgun (WGS) entry which is preliminary data.</text>
</comment>
<feature type="compositionally biased region" description="Polar residues" evidence="1">
    <location>
        <begin position="95"/>
        <end position="106"/>
    </location>
</feature>
<proteinExistence type="predicted"/>
<evidence type="ECO:0000313" key="3">
    <source>
        <dbReference type="Proteomes" id="UP001634007"/>
    </source>
</evidence>
<dbReference type="AlphaFoldDB" id="A0ABD3L329"/>
<organism evidence="2 3">
    <name type="scientific">Eucalyptus globulus</name>
    <name type="common">Tasmanian blue gum</name>
    <dbReference type="NCBI Taxonomy" id="34317"/>
    <lineage>
        <taxon>Eukaryota</taxon>
        <taxon>Viridiplantae</taxon>
        <taxon>Streptophyta</taxon>
        <taxon>Embryophyta</taxon>
        <taxon>Tracheophyta</taxon>
        <taxon>Spermatophyta</taxon>
        <taxon>Magnoliopsida</taxon>
        <taxon>eudicotyledons</taxon>
        <taxon>Gunneridae</taxon>
        <taxon>Pentapetalae</taxon>
        <taxon>rosids</taxon>
        <taxon>malvids</taxon>
        <taxon>Myrtales</taxon>
        <taxon>Myrtaceae</taxon>
        <taxon>Myrtoideae</taxon>
        <taxon>Eucalypteae</taxon>
        <taxon>Eucalyptus</taxon>
    </lineage>
</organism>
<evidence type="ECO:0000313" key="2">
    <source>
        <dbReference type="EMBL" id="KAL3746305.1"/>
    </source>
</evidence>
<reference evidence="2 3" key="1">
    <citation type="submission" date="2024-11" db="EMBL/GenBank/DDBJ databases">
        <title>Chromosome-level genome assembly of Eucalyptus globulus Labill. provides insights into its genome evolution.</title>
        <authorList>
            <person name="Li X."/>
        </authorList>
    </citation>
    <scope>NUCLEOTIDE SEQUENCE [LARGE SCALE GENOMIC DNA]</scope>
    <source>
        <strain evidence="2">CL2024</strain>
        <tissue evidence="2">Fresh tender leaves</tissue>
    </source>
</reference>
<keyword evidence="3" id="KW-1185">Reference proteome</keyword>
<evidence type="ECO:0000256" key="1">
    <source>
        <dbReference type="SAM" id="MobiDB-lite"/>
    </source>
</evidence>
<accession>A0ABD3L329</accession>
<gene>
    <name evidence="2" type="ORF">ACJRO7_015286</name>
</gene>
<feature type="region of interest" description="Disordered" evidence="1">
    <location>
        <begin position="85"/>
        <end position="106"/>
    </location>
</feature>
<name>A0ABD3L329_EUCGL</name>
<protein>
    <submittedName>
        <fullName evidence="2">Uncharacterized protein</fullName>
    </submittedName>
</protein>
<dbReference type="Proteomes" id="UP001634007">
    <property type="component" value="Unassembled WGS sequence"/>
</dbReference>
<dbReference type="EMBL" id="JBJKBG010000003">
    <property type="protein sequence ID" value="KAL3746305.1"/>
    <property type="molecule type" value="Genomic_DNA"/>
</dbReference>